<dbReference type="InterPro" id="IPR004682">
    <property type="entry name" value="TRAP_DctP"/>
</dbReference>
<dbReference type="NCBIfam" id="TIGR00787">
    <property type="entry name" value="dctP"/>
    <property type="match status" value="1"/>
</dbReference>
<dbReference type="STRING" id="46914.JP75_14725"/>
<keyword evidence="1 2" id="KW-0732">Signal</keyword>
<dbReference type="GO" id="GO:0030288">
    <property type="term" value="C:outer membrane-bounded periplasmic space"/>
    <property type="evidence" value="ECO:0007669"/>
    <property type="project" value="InterPro"/>
</dbReference>
<accession>A0A087M0N4</accession>
<proteinExistence type="predicted"/>
<dbReference type="InterPro" id="IPR038404">
    <property type="entry name" value="TRAP_DctP_sf"/>
</dbReference>
<feature type="signal peptide" evidence="2">
    <location>
        <begin position="1"/>
        <end position="21"/>
    </location>
</feature>
<dbReference type="PANTHER" id="PTHR33376:SF2">
    <property type="entry name" value="DICARBOXYLATE-BINDING PERIPLASMIC PROTEIN"/>
    <property type="match status" value="1"/>
</dbReference>
<organism evidence="3 4">
    <name type="scientific">Devosia riboflavina</name>
    <dbReference type="NCBI Taxonomy" id="46914"/>
    <lineage>
        <taxon>Bacteria</taxon>
        <taxon>Pseudomonadati</taxon>
        <taxon>Pseudomonadota</taxon>
        <taxon>Alphaproteobacteria</taxon>
        <taxon>Hyphomicrobiales</taxon>
        <taxon>Devosiaceae</taxon>
        <taxon>Devosia</taxon>
    </lineage>
</organism>
<dbReference type="Gene3D" id="3.40.190.170">
    <property type="entry name" value="Bacterial extracellular solute-binding protein, family 7"/>
    <property type="match status" value="1"/>
</dbReference>
<dbReference type="PANTHER" id="PTHR33376">
    <property type="match status" value="1"/>
</dbReference>
<sequence length="326" mass="35375">MFHLPKMAAVAVIATSLMVSAASAQTVLRSSDTHPDGYPTVEAVKKFGELLSAKTDGRYSVEVFHSAQLGQEADTIEQTQFGVIDMNRISIGAFGTQVPEATVTQLPYIFRSADHFHNVLDGPIGEEILKAFDAVDVVALAFYDGGARSFYNSEKPITSPADMEGLKFRVMQSDIFVDMVGALGANATPMPYGEVYSAIQTGVIEGAENNYPSFDTAGHAEVAKFYSLDEHLMVPEVLVISKVVWDGLTPEDQALFREAAKESVAAQRELWVAKEVESKAAVEALGAVINEVDKAPFIEAMKPVYEKYVTDPKLQDLVARIQATEG</sequence>
<feature type="chain" id="PRO_5001825777" evidence="2">
    <location>
        <begin position="22"/>
        <end position="326"/>
    </location>
</feature>
<dbReference type="EMBL" id="JQGC01000013">
    <property type="protein sequence ID" value="KFL30437.1"/>
    <property type="molecule type" value="Genomic_DNA"/>
</dbReference>
<evidence type="ECO:0000313" key="4">
    <source>
        <dbReference type="Proteomes" id="UP000028981"/>
    </source>
</evidence>
<protein>
    <submittedName>
        <fullName evidence="3">C4-dicarboxylate ABC transporter</fullName>
    </submittedName>
</protein>
<dbReference type="GO" id="GO:0055085">
    <property type="term" value="P:transmembrane transport"/>
    <property type="evidence" value="ECO:0007669"/>
    <property type="project" value="InterPro"/>
</dbReference>
<comment type="caution">
    <text evidence="3">The sequence shown here is derived from an EMBL/GenBank/DDBJ whole genome shotgun (WGS) entry which is preliminary data.</text>
</comment>
<dbReference type="InterPro" id="IPR018389">
    <property type="entry name" value="DctP_fam"/>
</dbReference>
<dbReference type="Proteomes" id="UP000028981">
    <property type="component" value="Unassembled WGS sequence"/>
</dbReference>
<evidence type="ECO:0000256" key="2">
    <source>
        <dbReference type="SAM" id="SignalP"/>
    </source>
</evidence>
<dbReference type="NCBIfam" id="NF037995">
    <property type="entry name" value="TRAP_S1"/>
    <property type="match status" value="1"/>
</dbReference>
<reference evidence="3 4" key="1">
    <citation type="submission" date="2014-08" db="EMBL/GenBank/DDBJ databases">
        <authorList>
            <person name="Hassan Y.I."/>
            <person name="Lepp D."/>
            <person name="Zhou T."/>
        </authorList>
    </citation>
    <scope>NUCLEOTIDE SEQUENCE [LARGE SCALE GENOMIC DNA]</scope>
    <source>
        <strain evidence="3 4">IFO13584</strain>
    </source>
</reference>
<dbReference type="RefSeq" id="WP_035084081.1">
    <property type="nucleotide sequence ID" value="NZ_JQGC01000013.1"/>
</dbReference>
<keyword evidence="4" id="KW-1185">Reference proteome</keyword>
<dbReference type="AlphaFoldDB" id="A0A087M0N4"/>
<dbReference type="PIRSF" id="PIRSF006470">
    <property type="entry name" value="DctB"/>
    <property type="match status" value="1"/>
</dbReference>
<gene>
    <name evidence="3" type="ORF">JP75_14725</name>
</gene>
<name>A0A087M0N4_9HYPH</name>
<dbReference type="Pfam" id="PF03480">
    <property type="entry name" value="DctP"/>
    <property type="match status" value="1"/>
</dbReference>
<evidence type="ECO:0000313" key="3">
    <source>
        <dbReference type="EMBL" id="KFL30437.1"/>
    </source>
</evidence>
<dbReference type="OrthoDB" id="8016675at2"/>
<evidence type="ECO:0000256" key="1">
    <source>
        <dbReference type="ARBA" id="ARBA00022729"/>
    </source>
</evidence>
<dbReference type="GO" id="GO:0030246">
    <property type="term" value="F:carbohydrate binding"/>
    <property type="evidence" value="ECO:0007669"/>
    <property type="project" value="TreeGrafter"/>
</dbReference>
<dbReference type="CDD" id="cd13671">
    <property type="entry name" value="PBP2_TRAP_SBP_like_3"/>
    <property type="match status" value="1"/>
</dbReference>